<dbReference type="EMBL" id="LAZR01007318">
    <property type="protein sequence ID" value="KKM86032.1"/>
    <property type="molecule type" value="Genomic_DNA"/>
</dbReference>
<gene>
    <name evidence="1" type="ORF">LCGC14_1282960</name>
</gene>
<reference evidence="1" key="1">
    <citation type="journal article" date="2015" name="Nature">
        <title>Complex archaea that bridge the gap between prokaryotes and eukaryotes.</title>
        <authorList>
            <person name="Spang A."/>
            <person name="Saw J.H."/>
            <person name="Jorgensen S.L."/>
            <person name="Zaremba-Niedzwiedzka K."/>
            <person name="Martijn J."/>
            <person name="Lind A.E."/>
            <person name="van Eijk R."/>
            <person name="Schleper C."/>
            <person name="Guy L."/>
            <person name="Ettema T.J."/>
        </authorList>
    </citation>
    <scope>NUCLEOTIDE SEQUENCE</scope>
</reference>
<comment type="caution">
    <text evidence="1">The sequence shown here is derived from an EMBL/GenBank/DDBJ whole genome shotgun (WGS) entry which is preliminary data.</text>
</comment>
<evidence type="ECO:0000313" key="1">
    <source>
        <dbReference type="EMBL" id="KKM86032.1"/>
    </source>
</evidence>
<feature type="non-terminal residue" evidence="1">
    <location>
        <position position="61"/>
    </location>
</feature>
<name>A0A0F9NXR5_9ZZZZ</name>
<accession>A0A0F9NXR5</accession>
<protein>
    <submittedName>
        <fullName evidence="1">Uncharacterized protein</fullName>
    </submittedName>
</protein>
<sequence>MLTKKQIEKYADVMVWAVMEERRGKFSKGDIVRVKFDLPAISLAEEIQVRVLDKDMHPDMC</sequence>
<proteinExistence type="predicted"/>
<organism evidence="1">
    <name type="scientific">marine sediment metagenome</name>
    <dbReference type="NCBI Taxonomy" id="412755"/>
    <lineage>
        <taxon>unclassified sequences</taxon>
        <taxon>metagenomes</taxon>
        <taxon>ecological metagenomes</taxon>
    </lineage>
</organism>
<dbReference type="AlphaFoldDB" id="A0A0F9NXR5"/>